<dbReference type="Pfam" id="PF24671">
    <property type="entry name" value="DRC7_C"/>
    <property type="match status" value="1"/>
</dbReference>
<dbReference type="GO" id="GO:0048870">
    <property type="term" value="P:cell motility"/>
    <property type="evidence" value="ECO:0007669"/>
    <property type="project" value="TreeGrafter"/>
</dbReference>
<dbReference type="GO" id="GO:0031514">
    <property type="term" value="C:motile cilium"/>
    <property type="evidence" value="ECO:0007669"/>
    <property type="project" value="UniProtKB-SubCell"/>
</dbReference>
<comment type="similarity">
    <text evidence="3">Belongs to the DRC7 family.</text>
</comment>
<evidence type="ECO:0000256" key="8">
    <source>
        <dbReference type="ARBA" id="ARBA00023212"/>
    </source>
</evidence>
<dbReference type="InterPro" id="IPR056292">
    <property type="entry name" value="DRC7_C"/>
</dbReference>
<dbReference type="InterPro" id="IPR056291">
    <property type="entry name" value="MORN_DRC7"/>
</dbReference>
<dbReference type="InterPro" id="IPR033551">
    <property type="entry name" value="DRC7/lobo"/>
</dbReference>
<feature type="domain" description="Dynein regulatory complex subunit 7 MORN" evidence="11">
    <location>
        <begin position="395"/>
        <end position="677"/>
    </location>
</feature>
<dbReference type="AlphaFoldDB" id="T1IPY2"/>
<dbReference type="HOGENOM" id="CLU_016052_0_0_1"/>
<accession>T1IPY2</accession>
<evidence type="ECO:0008006" key="15">
    <source>
        <dbReference type="Google" id="ProtNLM"/>
    </source>
</evidence>
<dbReference type="eggNOG" id="ENOG502QRNZ">
    <property type="taxonomic scope" value="Eukaryota"/>
</dbReference>
<evidence type="ECO:0000256" key="7">
    <source>
        <dbReference type="ARBA" id="ARBA00023069"/>
    </source>
</evidence>
<dbReference type="EMBL" id="JH431265">
    <property type="status" value="NOT_ANNOTATED_CDS"/>
    <property type="molecule type" value="Genomic_DNA"/>
</dbReference>
<feature type="domain" description="Dynein regulatory complex subunit 7 C-terminal" evidence="12">
    <location>
        <begin position="726"/>
        <end position="827"/>
    </location>
</feature>
<sequence length="832" mass="97461">MSVLNIIPENNYTIPAANKVSTGDSKFTNSVEISLRLSKLGLPNDTLSVSYVSNSQREKHLILYVRNFCRQFSYLYQDRKIPFLTAENAAGIEKVVCTTIRPTALSQEELDNWAGCAQFVADYLNFEQLEYPTNVPSRLLDPWTIHKRKKANCFEYSTLLCSMLLGIGYDAYIVNGYATEAICTDVTEREESPKIVEEEEIVNVVEEKKIGKYVVKGVKAELESDFEALLLQRANSAKRLEAAEEQKREKELERELTKPPHDHLYGQRVHSWVMVKGGKREVPEDFFIEPVLGWKIPLNTDKYLGIESIWNNENYWVNMQLCKEGVKDLFYDFTDSGMWECFLPYVPLTLATPSDTIEEMEMMPQPPLSQEKFDMPASWAQAFVITSKNLQSRFPSEKKTKLFKYTKVEGFNEYETKDGIVKRVCHYKTWDRKELQTVEEDFKHRADKLYKRIHDHVTGSVTDYYKHGQSQSLKEHTYRATDPGIQGDRKLLFYFENRADGLVQRQVTQEEMIDVYVGRMDFLKYRHTWFGVRIKKFGPASTTQRTILKIHEKFDKNEDKSANDDYAEVIYNLTEGKIMIIYHRDVTKISASWREFVKPMESARRDYHKEFSLDAMKEFQADPEAKPLSRLEAYMILHEFSQRETRALNRIRDDEAELQNLLTERAQEESACNIEVSPYNSARNQAVRKARLAKLQQEIEDRQSQEKDQDYLLPYFIQFDCCPPYLSLRQAQLVIDSCLSDYKAQLLEQFNIIQRHHERELKVLKREQENFRENGANFSADEIKAYNKKCEQLQSTLKVIEFRLLRHREEAAQKYLLLDKKLKNDSRVIIGW</sequence>
<keyword evidence="7" id="KW-0969">Cilium</keyword>
<reference evidence="13" key="2">
    <citation type="submission" date="2015-02" db="UniProtKB">
        <authorList>
            <consortium name="EnsemblMetazoa"/>
        </authorList>
    </citation>
    <scope>IDENTIFICATION</scope>
</reference>
<evidence type="ECO:0000256" key="4">
    <source>
        <dbReference type="ARBA" id="ARBA00022490"/>
    </source>
</evidence>
<dbReference type="EnsemblMetazoa" id="SMAR003088-RA">
    <property type="protein sequence ID" value="SMAR003088-PA"/>
    <property type="gene ID" value="SMAR003088"/>
</dbReference>
<comment type="subcellular location">
    <subcellularLocation>
        <location evidence="1">Cell projection</location>
        <location evidence="1">Cilium</location>
        <location evidence="1">Flagellum</location>
    </subcellularLocation>
    <subcellularLocation>
        <location evidence="2">Cytoplasm</location>
        <location evidence="2">Cytoskeleton</location>
        <location evidence="2">Cilium axoneme</location>
    </subcellularLocation>
</comment>
<evidence type="ECO:0000256" key="6">
    <source>
        <dbReference type="ARBA" id="ARBA00023054"/>
    </source>
</evidence>
<evidence type="ECO:0000256" key="10">
    <source>
        <dbReference type="SAM" id="Coils"/>
    </source>
</evidence>
<evidence type="ECO:0000256" key="3">
    <source>
        <dbReference type="ARBA" id="ARBA00010738"/>
    </source>
</evidence>
<evidence type="ECO:0000256" key="1">
    <source>
        <dbReference type="ARBA" id="ARBA00004230"/>
    </source>
</evidence>
<proteinExistence type="inferred from homology"/>
<evidence type="ECO:0000256" key="5">
    <source>
        <dbReference type="ARBA" id="ARBA00022846"/>
    </source>
</evidence>
<keyword evidence="14" id="KW-1185">Reference proteome</keyword>
<feature type="coiled-coil region" evidence="10">
    <location>
        <begin position="226"/>
        <end position="255"/>
    </location>
</feature>
<dbReference type="InterPro" id="IPR038765">
    <property type="entry name" value="Papain-like_cys_pep_sf"/>
</dbReference>
<keyword evidence="8" id="KW-0206">Cytoskeleton</keyword>
<dbReference type="PANTHER" id="PTHR35249:SF2">
    <property type="entry name" value="DYNEIN REGULATORY COMPLEX SUBUNIT 7"/>
    <property type="match status" value="1"/>
</dbReference>
<evidence type="ECO:0000259" key="11">
    <source>
        <dbReference type="Pfam" id="PF24667"/>
    </source>
</evidence>
<reference evidence="14" key="1">
    <citation type="submission" date="2011-05" db="EMBL/GenBank/DDBJ databases">
        <authorList>
            <person name="Richards S.R."/>
            <person name="Qu J."/>
            <person name="Jiang H."/>
            <person name="Jhangiani S.N."/>
            <person name="Agravi P."/>
            <person name="Goodspeed R."/>
            <person name="Gross S."/>
            <person name="Mandapat C."/>
            <person name="Jackson L."/>
            <person name="Mathew T."/>
            <person name="Pu L."/>
            <person name="Thornton R."/>
            <person name="Saada N."/>
            <person name="Wilczek-Boney K.B."/>
            <person name="Lee S."/>
            <person name="Kovar C."/>
            <person name="Wu Y."/>
            <person name="Scherer S.E."/>
            <person name="Worley K.C."/>
            <person name="Muzny D.M."/>
            <person name="Gibbs R."/>
        </authorList>
    </citation>
    <scope>NUCLEOTIDE SEQUENCE</scope>
    <source>
        <strain evidence="14">Brora</strain>
    </source>
</reference>
<evidence type="ECO:0000313" key="14">
    <source>
        <dbReference type="Proteomes" id="UP000014500"/>
    </source>
</evidence>
<keyword evidence="4" id="KW-0963">Cytoplasm</keyword>
<protein>
    <recommendedName>
        <fullName evidence="15">Coiled-coil domain-containing protein 135</fullName>
    </recommendedName>
</protein>
<name>T1IPY2_STRMM</name>
<dbReference type="Proteomes" id="UP000014500">
    <property type="component" value="Unassembled WGS sequence"/>
</dbReference>
<dbReference type="Pfam" id="PF24667">
    <property type="entry name" value="MORN_DRC7"/>
    <property type="match status" value="1"/>
</dbReference>
<dbReference type="OMA" id="CRDDYIT"/>
<dbReference type="PhylomeDB" id="T1IPY2"/>
<organism evidence="13 14">
    <name type="scientific">Strigamia maritima</name>
    <name type="common">European centipede</name>
    <name type="synonym">Geophilus maritimus</name>
    <dbReference type="NCBI Taxonomy" id="126957"/>
    <lineage>
        <taxon>Eukaryota</taxon>
        <taxon>Metazoa</taxon>
        <taxon>Ecdysozoa</taxon>
        <taxon>Arthropoda</taxon>
        <taxon>Myriapoda</taxon>
        <taxon>Chilopoda</taxon>
        <taxon>Pleurostigmophora</taxon>
        <taxon>Geophilomorpha</taxon>
        <taxon>Linotaeniidae</taxon>
        <taxon>Strigamia</taxon>
    </lineage>
</organism>
<feature type="coiled-coil region" evidence="10">
    <location>
        <begin position="747"/>
        <end position="803"/>
    </location>
</feature>
<evidence type="ECO:0000259" key="12">
    <source>
        <dbReference type="Pfam" id="PF24671"/>
    </source>
</evidence>
<evidence type="ECO:0000256" key="2">
    <source>
        <dbReference type="ARBA" id="ARBA00004430"/>
    </source>
</evidence>
<keyword evidence="6 10" id="KW-0175">Coiled coil</keyword>
<evidence type="ECO:0000256" key="9">
    <source>
        <dbReference type="ARBA" id="ARBA00023273"/>
    </source>
</evidence>
<dbReference type="SUPFAM" id="SSF54001">
    <property type="entry name" value="Cysteine proteinases"/>
    <property type="match status" value="1"/>
</dbReference>
<keyword evidence="5" id="KW-0282">Flagellum</keyword>
<keyword evidence="9" id="KW-0966">Cell projection</keyword>
<dbReference type="STRING" id="126957.T1IPY2"/>
<dbReference type="PANTHER" id="PTHR35249">
    <property type="entry name" value="DYNEIN REGULATORY COMPLEX SUBUNIT 7"/>
    <property type="match status" value="1"/>
</dbReference>
<evidence type="ECO:0000313" key="13">
    <source>
        <dbReference type="EnsemblMetazoa" id="SMAR003088-PA"/>
    </source>
</evidence>
<dbReference type="GO" id="GO:0005930">
    <property type="term" value="C:axoneme"/>
    <property type="evidence" value="ECO:0007669"/>
    <property type="project" value="UniProtKB-SubCell"/>
</dbReference>